<dbReference type="Pfam" id="PF08630">
    <property type="entry name" value="Dfp1_Him1_M"/>
    <property type="match status" value="1"/>
</dbReference>
<evidence type="ECO:0000256" key="3">
    <source>
        <dbReference type="ARBA" id="ARBA00022833"/>
    </source>
</evidence>
<feature type="compositionally biased region" description="Basic and acidic residues" evidence="5">
    <location>
        <begin position="304"/>
        <end position="337"/>
    </location>
</feature>
<dbReference type="RefSeq" id="XP_024343001.1">
    <property type="nucleotide sequence ID" value="XM_024480322.1"/>
</dbReference>
<evidence type="ECO:0000259" key="6">
    <source>
        <dbReference type="PROSITE" id="PS51265"/>
    </source>
</evidence>
<dbReference type="SMART" id="SM00586">
    <property type="entry name" value="ZnF_DBF"/>
    <property type="match status" value="1"/>
</dbReference>
<dbReference type="GO" id="GO:0008270">
    <property type="term" value="F:zinc ion binding"/>
    <property type="evidence" value="ECO:0007669"/>
    <property type="project" value="UniProtKB-KW"/>
</dbReference>
<dbReference type="Gene3D" id="3.40.50.10190">
    <property type="entry name" value="BRCT domain"/>
    <property type="match status" value="1"/>
</dbReference>
<dbReference type="GO" id="GO:1901987">
    <property type="term" value="P:regulation of cell cycle phase transition"/>
    <property type="evidence" value="ECO:0007669"/>
    <property type="project" value="TreeGrafter"/>
</dbReference>
<organism evidence="7 8">
    <name type="scientific">Postia placenta MAD-698-R-SB12</name>
    <dbReference type="NCBI Taxonomy" id="670580"/>
    <lineage>
        <taxon>Eukaryota</taxon>
        <taxon>Fungi</taxon>
        <taxon>Dikarya</taxon>
        <taxon>Basidiomycota</taxon>
        <taxon>Agaricomycotina</taxon>
        <taxon>Agaricomycetes</taxon>
        <taxon>Polyporales</taxon>
        <taxon>Adustoporiaceae</taxon>
        <taxon>Rhodonia</taxon>
    </lineage>
</organism>
<dbReference type="PANTHER" id="PTHR15375:SF26">
    <property type="entry name" value="PROTEIN CHIFFON"/>
    <property type="match status" value="1"/>
</dbReference>
<evidence type="ECO:0000313" key="8">
    <source>
        <dbReference type="Proteomes" id="UP000194127"/>
    </source>
</evidence>
<dbReference type="GO" id="GO:0003676">
    <property type="term" value="F:nucleic acid binding"/>
    <property type="evidence" value="ECO:0007669"/>
    <property type="project" value="InterPro"/>
</dbReference>
<accession>A0A1X6NC43</accession>
<evidence type="ECO:0000313" key="7">
    <source>
        <dbReference type="EMBL" id="OSX66207.1"/>
    </source>
</evidence>
<dbReference type="Pfam" id="PF07535">
    <property type="entry name" value="zf-DBF"/>
    <property type="match status" value="1"/>
</dbReference>
<dbReference type="GO" id="GO:0031431">
    <property type="term" value="C:Dbf4-dependent protein kinase complex"/>
    <property type="evidence" value="ECO:0007669"/>
    <property type="project" value="TreeGrafter"/>
</dbReference>
<sequence length="588" mass="67333">MRPHTQHQSVSIPPYQPAGRKPAAVKRAHSPESGRDDGQVQSAKRLKPIPDEPGPSNAREEARREKERKRAEREEEFRIKYRRAFPNWVFYFDLDALGPDVATMRDTLERRVLYMGARVDDFFSKDITHLVTLQTEDADKENSTKPEQPGLSLGSPIRLRGRMANELPMPASDHLTKKALAFGIKVWSSAKLENVLDRCYAPAAPSRTASRAVSVAPRGRTLSRLLDHERVHGTTTERDPTEKRHDYTYFSKGSCFVLIEDMRQELATVAAFEYPPAKSRDGKEKPTWPVLYLDHRARGPFVPYDEKEERQRKKADRMDREREEELAHRKAQLEQERRRRTQAMQQAKQHDLRRSVSMSNLRRRASFHDAGVEGFVDLDADIGDAESANASGYLASGAYMAASGNSVNITSATGTTSTAGHTIRSLHLPVGLRGRLQQQIVTSRRFINPTEGKENMMGPPPTIPTRIHALRKSRSTNTMRLPKREEGMKPGYCECCRVKFEDFRTHTEGRRHRKFATDDSNFVQLDYLLQRVQRRTVEEVQEEKRKWASRFSLGAEVAYEDVVDDGNAHDPMSEDDVRWIEWVDDREV</sequence>
<protein>
    <recommendedName>
        <fullName evidence="6">DBF4-type domain-containing protein</fullName>
    </recommendedName>
</protein>
<keyword evidence="3" id="KW-0862">Zinc</keyword>
<feature type="region of interest" description="Disordered" evidence="5">
    <location>
        <begin position="1"/>
        <end position="74"/>
    </location>
</feature>
<keyword evidence="1" id="KW-0479">Metal-binding</keyword>
<dbReference type="FunFam" id="6.10.250.3410:FF:000001">
    <property type="entry name" value="Protein DBF4 homolog A"/>
    <property type="match status" value="1"/>
</dbReference>
<feature type="region of interest" description="Disordered" evidence="5">
    <location>
        <begin position="137"/>
        <end position="156"/>
    </location>
</feature>
<dbReference type="InterPro" id="IPR013939">
    <property type="entry name" value="Regulatory_Dfp1/Him1"/>
</dbReference>
<keyword evidence="8" id="KW-1185">Reference proteome</keyword>
<dbReference type="GO" id="GO:0010571">
    <property type="term" value="P:positive regulation of nuclear cell cycle DNA replication"/>
    <property type="evidence" value="ECO:0007669"/>
    <property type="project" value="TreeGrafter"/>
</dbReference>
<evidence type="ECO:0000256" key="4">
    <source>
        <dbReference type="PROSITE-ProRule" id="PRU00600"/>
    </source>
</evidence>
<feature type="region of interest" description="Disordered" evidence="5">
    <location>
        <begin position="302"/>
        <end position="355"/>
    </location>
</feature>
<name>A0A1X6NC43_9APHY</name>
<evidence type="ECO:0000256" key="2">
    <source>
        <dbReference type="ARBA" id="ARBA00022771"/>
    </source>
</evidence>
<dbReference type="Proteomes" id="UP000194127">
    <property type="component" value="Unassembled WGS sequence"/>
</dbReference>
<dbReference type="InterPro" id="IPR006572">
    <property type="entry name" value="Znf_DBF"/>
</dbReference>
<evidence type="ECO:0000256" key="1">
    <source>
        <dbReference type="ARBA" id="ARBA00022723"/>
    </source>
</evidence>
<feature type="compositionally biased region" description="Basic and acidic residues" evidence="5">
    <location>
        <begin position="58"/>
        <end position="74"/>
    </location>
</feature>
<dbReference type="STRING" id="670580.A0A1X6NC43"/>
<keyword evidence="2 4" id="KW-0863">Zinc-finger</keyword>
<reference evidence="7 8" key="1">
    <citation type="submission" date="2017-04" db="EMBL/GenBank/DDBJ databases">
        <title>Genome Sequence of the Model Brown-Rot Fungus Postia placenta SB12.</title>
        <authorList>
            <consortium name="DOE Joint Genome Institute"/>
            <person name="Gaskell J."/>
            <person name="Kersten P."/>
            <person name="Larrondo L.F."/>
            <person name="Canessa P."/>
            <person name="Martinez D."/>
            <person name="Hibbett D."/>
            <person name="Schmoll M."/>
            <person name="Kubicek C.P."/>
            <person name="Martinez A.T."/>
            <person name="Yadav J."/>
            <person name="Master E."/>
            <person name="Magnuson J.K."/>
            <person name="James T."/>
            <person name="Yaver D."/>
            <person name="Berka R."/>
            <person name="Labutti K."/>
            <person name="Lipzen A."/>
            <person name="Aerts A."/>
            <person name="Barry K."/>
            <person name="Henrissat B."/>
            <person name="Blanchette R."/>
            <person name="Grigoriev I."/>
            <person name="Cullen D."/>
        </authorList>
    </citation>
    <scope>NUCLEOTIDE SEQUENCE [LARGE SCALE GENOMIC DNA]</scope>
    <source>
        <strain evidence="7 8">MAD-698-R-SB12</strain>
    </source>
</reference>
<feature type="domain" description="DBF4-type" evidence="6">
    <location>
        <begin position="486"/>
        <end position="535"/>
    </location>
</feature>
<gene>
    <name evidence="7" type="ORF">POSPLADRAFT_1052878</name>
</gene>
<feature type="compositionally biased region" description="Basic and acidic residues" evidence="5">
    <location>
        <begin position="29"/>
        <end position="38"/>
    </location>
</feature>
<dbReference type="InterPro" id="IPR051590">
    <property type="entry name" value="Replication_Regulatory_Kinase"/>
</dbReference>
<dbReference type="Gene3D" id="6.10.250.3410">
    <property type="entry name" value="DBF zinc finger"/>
    <property type="match status" value="1"/>
</dbReference>
<dbReference type="OrthoDB" id="21380at2759"/>
<dbReference type="PROSITE" id="PS51265">
    <property type="entry name" value="ZF_DBF4"/>
    <property type="match status" value="1"/>
</dbReference>
<proteinExistence type="predicted"/>
<dbReference type="GO" id="GO:0043539">
    <property type="term" value="F:protein serine/threonine kinase activator activity"/>
    <property type="evidence" value="ECO:0007669"/>
    <property type="project" value="TreeGrafter"/>
</dbReference>
<dbReference type="PANTHER" id="PTHR15375">
    <property type="entry name" value="ACTIVATOR OF S-PHASE KINASE-RELATED"/>
    <property type="match status" value="1"/>
</dbReference>
<dbReference type="EMBL" id="KZ110592">
    <property type="protein sequence ID" value="OSX66207.1"/>
    <property type="molecule type" value="Genomic_DNA"/>
</dbReference>
<dbReference type="GeneID" id="36325272"/>
<evidence type="ECO:0000256" key="5">
    <source>
        <dbReference type="SAM" id="MobiDB-lite"/>
    </source>
</evidence>
<dbReference type="AlphaFoldDB" id="A0A1X6NC43"/>
<dbReference type="InterPro" id="IPR038545">
    <property type="entry name" value="Znf_DBF_sf"/>
</dbReference>
<dbReference type="CDD" id="cd00027">
    <property type="entry name" value="BRCT"/>
    <property type="match status" value="1"/>
</dbReference>
<feature type="compositionally biased region" description="Polar residues" evidence="5">
    <location>
        <begin position="1"/>
        <end position="11"/>
    </location>
</feature>
<dbReference type="InterPro" id="IPR036420">
    <property type="entry name" value="BRCT_dom_sf"/>
</dbReference>
<dbReference type="SUPFAM" id="SSF52113">
    <property type="entry name" value="BRCT domain"/>
    <property type="match status" value="1"/>
</dbReference>